<reference evidence="1 2" key="1">
    <citation type="journal article" date="2015" name="Genome Announc.">
        <title>Complete Genome Sequence of Sedimenticola thiotaurini Strain SIP-G1, a Polyphosphate- and Polyhydroxyalkanoate-Accumulating Sulfur-Oxidizing Gammaproteobacterium Isolated from Salt Marsh Sediments.</title>
        <authorList>
            <person name="Flood B.E."/>
            <person name="Jones D.S."/>
            <person name="Bailey J.V."/>
        </authorList>
    </citation>
    <scope>NUCLEOTIDE SEQUENCE [LARGE SCALE GENOMIC DNA]</scope>
    <source>
        <strain evidence="1 2">SIP-G1</strain>
    </source>
</reference>
<dbReference type="EMBL" id="CP011412">
    <property type="protein sequence ID" value="AKH19726.1"/>
    <property type="molecule type" value="Genomic_DNA"/>
</dbReference>
<dbReference type="RefSeq" id="WP_046858662.1">
    <property type="nucleotide sequence ID" value="NZ_CP011412.1"/>
</dbReference>
<evidence type="ECO:0000313" key="2">
    <source>
        <dbReference type="Proteomes" id="UP000034410"/>
    </source>
</evidence>
<gene>
    <name evidence="1" type="ORF">AAY24_04415</name>
</gene>
<accession>A0A0F7JTB0</accession>
<keyword evidence="2" id="KW-1185">Reference proteome</keyword>
<dbReference type="AlphaFoldDB" id="A0A0F7JTB0"/>
<proteinExistence type="predicted"/>
<protein>
    <recommendedName>
        <fullName evidence="3">Nucleotidyltransferase family protein</fullName>
    </recommendedName>
</protein>
<evidence type="ECO:0008006" key="3">
    <source>
        <dbReference type="Google" id="ProtNLM"/>
    </source>
</evidence>
<organism evidence="1 2">
    <name type="scientific">Sedimenticola thiotaurini</name>
    <dbReference type="NCBI Taxonomy" id="1543721"/>
    <lineage>
        <taxon>Bacteria</taxon>
        <taxon>Pseudomonadati</taxon>
        <taxon>Pseudomonadota</taxon>
        <taxon>Gammaproteobacteria</taxon>
        <taxon>Chromatiales</taxon>
        <taxon>Sedimenticolaceae</taxon>
        <taxon>Sedimenticola</taxon>
    </lineage>
</organism>
<dbReference type="Pfam" id="PF14907">
    <property type="entry name" value="NTP_transf_5"/>
    <property type="match status" value="1"/>
</dbReference>
<dbReference type="OrthoDB" id="5497963at2"/>
<dbReference type="PATRIC" id="fig|1543721.4.peg.922"/>
<evidence type="ECO:0000313" key="1">
    <source>
        <dbReference type="EMBL" id="AKH19726.1"/>
    </source>
</evidence>
<dbReference type="Proteomes" id="UP000034410">
    <property type="component" value="Chromosome"/>
</dbReference>
<name>A0A0F7JTB0_9GAMM</name>
<sequence>MVTPLLIQVLKSPDRVTGFGADEWDLLIRQAKAANLLAHLHVVLTDQGLESKIPEQPFLHLNGAYKIALRSVQAVRWEISQLHEALYSLAVPVIVLKGAAYVMAGLPISRGRLFHDIDILVPRSMLEPVEEELKAWGWRSTHASAYDQRYYRTWMHEIPPMKQVRRQTVLDIHHSILPLTARLKPDANKLISRAVNDGAPDDLYWLCDLDMILHSATHLFHDGELEHGLRDLVDIAELLRHFSVRDGFWQELCDRAVELDLVRPLIYGLRYVENLLGLKIPNGVKGWMEERMPGGLSMPLMDSLFQRALRPDHASCNRWGTGLARWMLYVRSHYLRMPLRLLIPHLVRKAAMGEDEKTMPPEVLRFIDNNR</sequence>
<dbReference type="KEGG" id="seds:AAY24_04415"/>
<dbReference type="InterPro" id="IPR039498">
    <property type="entry name" value="NTP_transf_5"/>
</dbReference>